<evidence type="ECO:0000313" key="14">
    <source>
        <dbReference type="Proteomes" id="UP001165063"/>
    </source>
</evidence>
<dbReference type="GO" id="GO:0005739">
    <property type="term" value="C:mitochondrion"/>
    <property type="evidence" value="ECO:0007669"/>
    <property type="project" value="UniProtKB-SubCell"/>
</dbReference>
<dbReference type="SMART" id="SM01219">
    <property type="entry name" value="Frataxin_Cyay"/>
    <property type="match status" value="1"/>
</dbReference>
<keyword evidence="11" id="KW-0496">Mitochondrion</keyword>
<evidence type="ECO:0000256" key="8">
    <source>
        <dbReference type="ARBA" id="ARBA00023002"/>
    </source>
</evidence>
<dbReference type="GO" id="GO:0008199">
    <property type="term" value="F:ferric iron binding"/>
    <property type="evidence" value="ECO:0007669"/>
    <property type="project" value="InterPro"/>
</dbReference>
<name>A0A9W6YN34_AMBMO</name>
<dbReference type="SUPFAM" id="SSF55387">
    <property type="entry name" value="Frataxin/Nqo15-like"/>
    <property type="match status" value="1"/>
</dbReference>
<evidence type="ECO:0000256" key="11">
    <source>
        <dbReference type="ARBA" id="ARBA00023128"/>
    </source>
</evidence>
<evidence type="ECO:0000256" key="9">
    <source>
        <dbReference type="ARBA" id="ARBA00023004"/>
    </source>
</evidence>
<dbReference type="NCBIfam" id="TIGR03421">
    <property type="entry name" value="FeS_CyaY"/>
    <property type="match status" value="1"/>
</dbReference>
<keyword evidence="7" id="KW-0809">Transit peptide</keyword>
<dbReference type="OrthoDB" id="1897642at2759"/>
<evidence type="ECO:0000256" key="3">
    <source>
        <dbReference type="ARBA" id="ARBA00013107"/>
    </source>
</evidence>
<dbReference type="InterPro" id="IPR036524">
    <property type="entry name" value="Frataxin/CyaY_sf"/>
</dbReference>
<dbReference type="GO" id="GO:0016226">
    <property type="term" value="P:iron-sulfur cluster assembly"/>
    <property type="evidence" value="ECO:0007669"/>
    <property type="project" value="InterPro"/>
</dbReference>
<dbReference type="EMBL" id="BSXU01000470">
    <property type="protein sequence ID" value="GMG20794.1"/>
    <property type="molecule type" value="Genomic_DNA"/>
</dbReference>
<evidence type="ECO:0000256" key="10">
    <source>
        <dbReference type="ARBA" id="ARBA00023065"/>
    </source>
</evidence>
<dbReference type="PANTHER" id="PTHR16821">
    <property type="entry name" value="FRATAXIN"/>
    <property type="match status" value="1"/>
</dbReference>
<proteinExistence type="inferred from homology"/>
<dbReference type="Proteomes" id="UP001165063">
    <property type="component" value="Unassembled WGS sequence"/>
</dbReference>
<dbReference type="GO" id="GO:0051537">
    <property type="term" value="F:2 iron, 2 sulfur cluster binding"/>
    <property type="evidence" value="ECO:0007669"/>
    <property type="project" value="TreeGrafter"/>
</dbReference>
<evidence type="ECO:0000256" key="12">
    <source>
        <dbReference type="ARBA" id="ARBA00047990"/>
    </source>
</evidence>
<evidence type="ECO:0000313" key="13">
    <source>
        <dbReference type="EMBL" id="GMG20794.1"/>
    </source>
</evidence>
<keyword evidence="5" id="KW-0813">Transport</keyword>
<protein>
    <recommendedName>
        <fullName evidence="3">ferroxidase</fullName>
        <ecNumber evidence="3">1.16.3.1</ecNumber>
    </recommendedName>
</protein>
<dbReference type="EC" id="1.16.3.1" evidence="3"/>
<evidence type="ECO:0000256" key="7">
    <source>
        <dbReference type="ARBA" id="ARBA00022946"/>
    </source>
</evidence>
<accession>A0A9W6YN34</accession>
<dbReference type="AlphaFoldDB" id="A0A9W6YN34"/>
<dbReference type="Pfam" id="PF01491">
    <property type="entry name" value="Frataxin_Cyay"/>
    <property type="match status" value="1"/>
</dbReference>
<keyword evidence="4" id="KW-0409">Iron storage</keyword>
<dbReference type="Gene3D" id="3.30.920.10">
    <property type="entry name" value="Frataxin/CyaY"/>
    <property type="match status" value="1"/>
</dbReference>
<keyword evidence="8" id="KW-0560">Oxidoreductase</keyword>
<comment type="caution">
    <text evidence="13">The sequence shown here is derived from an EMBL/GenBank/DDBJ whole genome shotgun (WGS) entry which is preliminary data.</text>
</comment>
<dbReference type="GO" id="GO:0034986">
    <property type="term" value="F:iron chaperone activity"/>
    <property type="evidence" value="ECO:0007669"/>
    <property type="project" value="TreeGrafter"/>
</dbReference>
<dbReference type="PANTHER" id="PTHR16821:SF2">
    <property type="entry name" value="FRATAXIN, MITOCHONDRIAL"/>
    <property type="match status" value="1"/>
</dbReference>
<organism evidence="13 14">
    <name type="scientific">Ambrosiozyma monospora</name>
    <name type="common">Yeast</name>
    <name type="synonym">Endomycopsis monosporus</name>
    <dbReference type="NCBI Taxonomy" id="43982"/>
    <lineage>
        <taxon>Eukaryota</taxon>
        <taxon>Fungi</taxon>
        <taxon>Dikarya</taxon>
        <taxon>Ascomycota</taxon>
        <taxon>Saccharomycotina</taxon>
        <taxon>Pichiomycetes</taxon>
        <taxon>Pichiales</taxon>
        <taxon>Pichiaceae</taxon>
        <taxon>Ambrosiozyma</taxon>
    </lineage>
</organism>
<dbReference type="InterPro" id="IPR017789">
    <property type="entry name" value="Frataxin"/>
</dbReference>
<dbReference type="GO" id="GO:0008198">
    <property type="term" value="F:ferrous iron binding"/>
    <property type="evidence" value="ECO:0007669"/>
    <property type="project" value="TreeGrafter"/>
</dbReference>
<keyword evidence="14" id="KW-1185">Reference proteome</keyword>
<evidence type="ECO:0000256" key="4">
    <source>
        <dbReference type="ARBA" id="ARBA00022434"/>
    </source>
</evidence>
<keyword evidence="6" id="KW-0410">Iron transport</keyword>
<comment type="catalytic activity">
    <reaction evidence="12">
        <text>4 Fe(2+) + O2 + 4 H(+) = 4 Fe(3+) + 2 H2O</text>
        <dbReference type="Rhea" id="RHEA:11148"/>
        <dbReference type="ChEBI" id="CHEBI:15377"/>
        <dbReference type="ChEBI" id="CHEBI:15378"/>
        <dbReference type="ChEBI" id="CHEBI:15379"/>
        <dbReference type="ChEBI" id="CHEBI:29033"/>
        <dbReference type="ChEBI" id="CHEBI:29034"/>
        <dbReference type="EC" id="1.16.3.1"/>
    </reaction>
</comment>
<dbReference type="GO" id="GO:0006879">
    <property type="term" value="P:intracellular iron ion homeostasis"/>
    <property type="evidence" value="ECO:0007669"/>
    <property type="project" value="UniProtKB-KW"/>
</dbReference>
<dbReference type="GO" id="GO:0004322">
    <property type="term" value="F:ferroxidase activity"/>
    <property type="evidence" value="ECO:0007669"/>
    <property type="project" value="UniProtKB-EC"/>
</dbReference>
<reference evidence="13" key="1">
    <citation type="submission" date="2023-04" db="EMBL/GenBank/DDBJ databases">
        <title>Ambrosiozyma monospora NBRC 1965.</title>
        <authorList>
            <person name="Ichikawa N."/>
            <person name="Sato H."/>
            <person name="Tonouchi N."/>
        </authorList>
    </citation>
    <scope>NUCLEOTIDE SEQUENCE</scope>
    <source>
        <strain evidence="13">NBRC 1965</strain>
    </source>
</reference>
<evidence type="ECO:0000256" key="2">
    <source>
        <dbReference type="ARBA" id="ARBA00008183"/>
    </source>
</evidence>
<evidence type="ECO:0000256" key="5">
    <source>
        <dbReference type="ARBA" id="ARBA00022448"/>
    </source>
</evidence>
<dbReference type="PROSITE" id="PS50810">
    <property type="entry name" value="FRATAXIN_2"/>
    <property type="match status" value="1"/>
</dbReference>
<keyword evidence="10" id="KW-0406">Ion transport</keyword>
<evidence type="ECO:0000256" key="6">
    <source>
        <dbReference type="ARBA" id="ARBA00022496"/>
    </source>
</evidence>
<evidence type="ECO:0000256" key="1">
    <source>
        <dbReference type="ARBA" id="ARBA00004173"/>
    </source>
</evidence>
<sequence>MPALVNTYVRFNSITASTDGKDIPDSIKNWKLEEYHHVANETLELIYCSLEDYFEDKNIIDADVEENVFLQINTTEGTYFINKQPPNKQIWLSSPLSGPKRYDYLNGQWICLRDNDKFHDLLLDEMHTIFGKDFQFPEKF</sequence>
<comment type="similarity">
    <text evidence="2">Belongs to the frataxin family.</text>
</comment>
<keyword evidence="9" id="KW-0408">Iron</keyword>
<dbReference type="GO" id="GO:0006826">
    <property type="term" value="P:iron ion transport"/>
    <property type="evidence" value="ECO:0007669"/>
    <property type="project" value="UniProtKB-KW"/>
</dbReference>
<gene>
    <name evidence="13" type="ORF">Amon01_000150000</name>
</gene>
<dbReference type="NCBIfam" id="TIGR03422">
    <property type="entry name" value="mito_frataxin"/>
    <property type="match status" value="1"/>
</dbReference>
<dbReference type="InterPro" id="IPR002908">
    <property type="entry name" value="Frataxin/CyaY"/>
</dbReference>
<comment type="subcellular location">
    <subcellularLocation>
        <location evidence="1">Mitochondrion</location>
    </subcellularLocation>
</comment>